<dbReference type="InterPro" id="IPR013103">
    <property type="entry name" value="RVT_2"/>
</dbReference>
<evidence type="ECO:0000259" key="1">
    <source>
        <dbReference type="Pfam" id="PF07727"/>
    </source>
</evidence>
<sequence>MSAAAQESPSFETACNIEFSGRNADYVQFGDGIQGNQDGDVERYKARLVAKGFSQKFGINYDKTSAPVARFTPIRIVLSLAAKYALTLHQMDMKTAFLNGVLDEDIYMAQPDGYIDTDRLDYTINAFMLKMSFAKCESDHCIYIKRNDYDMVL</sequence>
<keyword evidence="3" id="KW-1185">Reference proteome</keyword>
<gene>
    <name evidence="2" type="ORF">PDE001_LOCUS8009</name>
</gene>
<feature type="domain" description="Reverse transcriptase Ty1/copia-type" evidence="1">
    <location>
        <begin position="40"/>
        <end position="116"/>
    </location>
</feature>
<organism evidence="2 3">
    <name type="scientific">Peronospora destructor</name>
    <dbReference type="NCBI Taxonomy" id="86335"/>
    <lineage>
        <taxon>Eukaryota</taxon>
        <taxon>Sar</taxon>
        <taxon>Stramenopiles</taxon>
        <taxon>Oomycota</taxon>
        <taxon>Peronosporomycetes</taxon>
        <taxon>Peronosporales</taxon>
        <taxon>Peronosporaceae</taxon>
        <taxon>Peronospora</taxon>
    </lineage>
</organism>
<accession>A0AAV0UYD0</accession>
<protein>
    <recommendedName>
        <fullName evidence="1">Reverse transcriptase Ty1/copia-type domain-containing protein</fullName>
    </recommendedName>
</protein>
<name>A0AAV0UYD0_9STRA</name>
<reference evidence="2" key="1">
    <citation type="submission" date="2022-12" db="EMBL/GenBank/DDBJ databases">
        <authorList>
            <person name="Webb A."/>
        </authorList>
    </citation>
    <scope>NUCLEOTIDE SEQUENCE</scope>
    <source>
        <strain evidence="2">Pd1</strain>
    </source>
</reference>
<evidence type="ECO:0000313" key="2">
    <source>
        <dbReference type="EMBL" id="CAI5741857.1"/>
    </source>
</evidence>
<evidence type="ECO:0000313" key="3">
    <source>
        <dbReference type="Proteomes" id="UP001162029"/>
    </source>
</evidence>
<dbReference type="AlphaFoldDB" id="A0AAV0UYD0"/>
<dbReference type="Proteomes" id="UP001162029">
    <property type="component" value="Unassembled WGS sequence"/>
</dbReference>
<proteinExistence type="predicted"/>
<dbReference type="Pfam" id="PF07727">
    <property type="entry name" value="RVT_2"/>
    <property type="match status" value="1"/>
</dbReference>
<comment type="caution">
    <text evidence="2">The sequence shown here is derived from an EMBL/GenBank/DDBJ whole genome shotgun (WGS) entry which is preliminary data.</text>
</comment>
<dbReference type="EMBL" id="CANTFM010001623">
    <property type="protein sequence ID" value="CAI5741857.1"/>
    <property type="molecule type" value="Genomic_DNA"/>
</dbReference>